<sequence length="872" mass="96432">MANGSFTVPTTNQYVVGWCYWESYPNYEGNYSLVQVSLFFSRTNSGYETKGSGTFSVQTNLGQSIVRSTSFSITQNSNTQVLTGSFTVAHNADGRLSFRMSAGASTNVFSNLANGMDCTMDAIPRASTLSSNIDWTLGLTDLPITINRSSSNFEHIIRIGMTKPNGEKVFLAWRSGIGDSTNVQFTMEELTQFYIGMGQFEERPAHVIVQTWNNGNIIGETEKTGVVRGITPATMICPDFDIGATSVDTTTDYWYSNFQYDLTFTFGNFSKFFGDVKKFPKMTFTQDDINKMYNQIPNDNSGKATLKVVTKYNGVLVNDGIPKPDTTTITVYARNSAPTYNGGMTYADINTVTTNLTKNNQYIVQNNSKIRVTLPVANKAQANNGATMKSYDITINGVTKSVNYSDTATLTVDFDPINVSSNTVLRVEAVDSRGNRTAATSAILVVAYQPPKVFGEAKRKNNFEEDTELYMYGSYSPLIIDSLERNALKTPVYRYKLLTSPSYGDPVTMTVSREGTNQFKSNKPFQKLGNTQSWQVEFSITDQLNNTDKTTVYVPVGTPLLFLDTKMKTVGIGRLPKYSDYTLEVGGRTLINGTLHTSAVNFPRTATGDDPNGQWDTFYMLDSKQYFNNQPVLEHILATPNLRLGGNFYARNTGGVYLDYYGNIIGQPTANSGNSFSIIDADNKVRFTAGIGKGNTLSTEVSSYGGFLNLKHDNFTVASFRQNNNGGNCFMHLGRGIVAYEGGGDGGRGSVAFANSAFDALLMIRAKGVDTGSSLKFKKNVKPFLDDVLSIIKSTSAYSYHYKDERDDSKRSLGLVTEYSPSIIKGKDGDTISQYSMSTYMWRGIQQLIARIEKIETKLEEKEQENERKQLN</sequence>
<dbReference type="EMBL" id="KJ489398">
    <property type="protein sequence ID" value="AHZ09821.1"/>
    <property type="molecule type" value="Genomic_DNA"/>
</dbReference>
<name>A0A024B0X2_9CAUD</name>
<protein>
    <submittedName>
        <fullName evidence="5">Minor tail protein</fullName>
    </submittedName>
</protein>
<dbReference type="GeneID" id="19525438"/>
<dbReference type="InterPro" id="IPR030392">
    <property type="entry name" value="S74_ICA"/>
</dbReference>
<dbReference type="Proteomes" id="UP000026901">
    <property type="component" value="Segment"/>
</dbReference>
<evidence type="ECO:0000259" key="4">
    <source>
        <dbReference type="PROSITE" id="PS51688"/>
    </source>
</evidence>
<evidence type="ECO:0000256" key="2">
    <source>
        <dbReference type="ARBA" id="ARBA00022732"/>
    </source>
</evidence>
<proteinExistence type="predicted"/>
<evidence type="ECO:0000313" key="5">
    <source>
        <dbReference type="EMBL" id="AHZ09821.1"/>
    </source>
</evidence>
<dbReference type="KEGG" id="vg:19525438"/>
<dbReference type="OrthoDB" id="834at10239"/>
<accession>A0A024B0X2</accession>
<keyword evidence="2" id="KW-0946">Virion</keyword>
<dbReference type="GO" id="GO:0098015">
    <property type="term" value="C:virus tail"/>
    <property type="evidence" value="ECO:0007669"/>
    <property type="project" value="UniProtKB-KW"/>
</dbReference>
<reference evidence="6" key="1">
    <citation type="submission" date="2014-09" db="EMBL/GenBank/DDBJ databases">
        <authorList>
            <person name="Sauder A.B."/>
            <person name="McKenzie Q.R."/>
            <person name="Temple L.M."/>
            <person name="Alexis B.K."/>
            <person name="Al-Atrache Z."/>
            <person name="Lewis L.O."/>
            <person name="Loesser-Casey K.E."/>
            <person name="Mitchell K.J."/>
        </authorList>
    </citation>
    <scope>NUCLEOTIDE SEQUENCE [LARGE SCALE GENOMIC DNA]</scope>
</reference>
<keyword evidence="2" id="KW-1227">Viral tail protein</keyword>
<organism evidence="5 6">
    <name type="scientific">Bacillus phage Evoli</name>
    <dbReference type="NCBI Taxonomy" id="1486658"/>
    <lineage>
        <taxon>Viruses</taxon>
        <taxon>Duplodnaviria</taxon>
        <taxon>Heunggongvirae</taxon>
        <taxon>Uroviricota</taxon>
        <taxon>Caudoviricetes</taxon>
        <taxon>Herelleviridae</taxon>
        <taxon>Bastillevirinae</taxon>
        <taxon>Bastillevirus</taxon>
        <taxon>Bastillevirus evoli</taxon>
    </lineage>
</organism>
<evidence type="ECO:0000256" key="1">
    <source>
        <dbReference type="ARBA" id="ARBA00004328"/>
    </source>
</evidence>
<evidence type="ECO:0000256" key="3">
    <source>
        <dbReference type="SAM" id="Coils"/>
    </source>
</evidence>
<feature type="coiled-coil region" evidence="3">
    <location>
        <begin position="845"/>
        <end position="872"/>
    </location>
</feature>
<dbReference type="PROSITE" id="PS51688">
    <property type="entry name" value="ICA"/>
    <property type="match status" value="1"/>
</dbReference>
<feature type="domain" description="Peptidase S74" evidence="4">
    <location>
        <begin position="773"/>
        <end position="866"/>
    </location>
</feature>
<evidence type="ECO:0000313" key="6">
    <source>
        <dbReference type="Proteomes" id="UP000026901"/>
    </source>
</evidence>
<dbReference type="RefSeq" id="YP_009035618.1">
    <property type="nucleotide sequence ID" value="NC_024207.1"/>
</dbReference>
<keyword evidence="3" id="KW-0175">Coiled coil</keyword>
<keyword evidence="6" id="KW-1185">Reference proteome</keyword>
<comment type="subcellular location">
    <subcellularLocation>
        <location evidence="1">Virion</location>
    </subcellularLocation>
</comment>